<dbReference type="InterPro" id="IPR026838">
    <property type="entry name" value="YheC/D"/>
</dbReference>
<dbReference type="Proteomes" id="UP000628775">
    <property type="component" value="Unassembled WGS sequence"/>
</dbReference>
<reference evidence="1" key="1">
    <citation type="journal article" date="2014" name="Int. J. Syst. Evol. Microbiol.">
        <title>Complete genome sequence of Corynebacterium casei LMG S-19264T (=DSM 44701T), isolated from a smear-ripened cheese.</title>
        <authorList>
            <consortium name="US DOE Joint Genome Institute (JGI-PGF)"/>
            <person name="Walter F."/>
            <person name="Albersmeier A."/>
            <person name="Kalinowski J."/>
            <person name="Ruckert C."/>
        </authorList>
    </citation>
    <scope>NUCLEOTIDE SEQUENCE</scope>
    <source>
        <strain evidence="1">CGMCC 1.15371</strain>
    </source>
</reference>
<organism evidence="1 2">
    <name type="scientific">Pullulanibacillus camelliae</name>
    <dbReference type="NCBI Taxonomy" id="1707096"/>
    <lineage>
        <taxon>Bacteria</taxon>
        <taxon>Bacillati</taxon>
        <taxon>Bacillota</taxon>
        <taxon>Bacilli</taxon>
        <taxon>Bacillales</taxon>
        <taxon>Sporolactobacillaceae</taxon>
        <taxon>Pullulanibacillus</taxon>
    </lineage>
</organism>
<comment type="caution">
    <text evidence="1">The sequence shown here is derived from an EMBL/GenBank/DDBJ whole genome shotgun (WGS) entry which is preliminary data.</text>
</comment>
<protein>
    <submittedName>
        <fullName evidence="1">Endospore coat-associated protein YheD</fullName>
    </submittedName>
</protein>
<dbReference type="Pfam" id="PF14398">
    <property type="entry name" value="ATPgrasp_YheCD"/>
    <property type="match status" value="1"/>
</dbReference>
<name>A0A8J2YI21_9BACL</name>
<dbReference type="AlphaFoldDB" id="A0A8J2YI21"/>
<dbReference type="RefSeq" id="WP_188694106.1">
    <property type="nucleotide sequence ID" value="NZ_BMIR01000010.1"/>
</dbReference>
<evidence type="ECO:0000313" key="2">
    <source>
        <dbReference type="Proteomes" id="UP000628775"/>
    </source>
</evidence>
<accession>A0A8J2YI21</accession>
<dbReference type="SUPFAM" id="SSF56059">
    <property type="entry name" value="Glutathione synthetase ATP-binding domain-like"/>
    <property type="match status" value="1"/>
</dbReference>
<evidence type="ECO:0000313" key="1">
    <source>
        <dbReference type="EMBL" id="GGE44316.1"/>
    </source>
</evidence>
<keyword evidence="2" id="KW-1185">Reference proteome</keyword>
<dbReference type="EMBL" id="BMIR01000010">
    <property type="protein sequence ID" value="GGE44316.1"/>
    <property type="molecule type" value="Genomic_DNA"/>
</dbReference>
<proteinExistence type="predicted"/>
<gene>
    <name evidence="1" type="primary">yheD</name>
    <name evidence="1" type="ORF">GCM10011391_23880</name>
</gene>
<reference evidence="1" key="2">
    <citation type="submission" date="2020-09" db="EMBL/GenBank/DDBJ databases">
        <authorList>
            <person name="Sun Q."/>
            <person name="Zhou Y."/>
        </authorList>
    </citation>
    <scope>NUCLEOTIDE SEQUENCE</scope>
    <source>
        <strain evidence="1">CGMCC 1.15371</strain>
    </source>
</reference>
<sequence>MDLFKVEKLNHKPNTVYLPTALYQKSLSKLCFSNKYVNCVFKPTSQPKCYVSEEVWKRLGLPYNQKWHFLQQEDTLHFMPIIGIFTTHYHPNAILPFGQRTEEMKGLLEYARQAGGCAFVFTPRQIQWELGTLTGLLYDEGDWREQEVPFPHVVYDRTPNRRAENKQSVKYVKSQFHHNYGIPWFNPSFFNKWDIHQFLKAHPLSSQFLPQTYDFTSKHLKEALDYFNTVYVKPKKSSHGLGIKRIIKHGEGYICETNTPERCVKHQYASLKDCLISEFHSHLASQYVIQQGIDLQKHNKHPFDFRVHTNKDGEGKWHLSAIAAKVAAVNTITTHTYYGGQILALNDIFDQETAQKYVKGLKEDVVAISEALDEQTDDLIGELGFDLGLDQENRLWLFEINARPGQVIFHHPKIRHQTKLIHRYWFNYCLYLSKLSLLKPLTLSSVE</sequence>